<dbReference type="InterPro" id="IPR011856">
    <property type="entry name" value="tRNA_endonuc-like_dom_sf"/>
</dbReference>
<keyword evidence="2" id="KW-1185">Reference proteome</keyword>
<dbReference type="Gene3D" id="3.40.1350.10">
    <property type="match status" value="1"/>
</dbReference>
<dbReference type="OrthoDB" id="506280at2"/>
<dbReference type="GO" id="GO:0003676">
    <property type="term" value="F:nucleic acid binding"/>
    <property type="evidence" value="ECO:0007669"/>
    <property type="project" value="InterPro"/>
</dbReference>
<dbReference type="RefSeq" id="WP_160609028.1">
    <property type="nucleotide sequence ID" value="NZ_WTYF01000004.1"/>
</dbReference>
<proteinExistence type="predicted"/>
<name>A0A844Y309_9SPHN</name>
<sequence>MSRQHTKPILVSADGETSSPLVQLTYGPSPESVSEAWIQELVHRHPSCLPIEEVDSVFANPVSICCELNTPAGPIDNFLVTPSGLPVLVECKLWRNPEGRREVVGQILDYAKELALWTSSDLQREVARRVGGEGNPILRLLREAGHEIDEVAFNDALTANLRRGRFLLLIVGDGIREGTEAIAGYLQSHLGLHFSMGLVEMPIFTLPDQSRLVAPRILARTSIISRNVVSLPDGFALQEESAEETSEDRQVSELSNERQQFWSEFLTGLRLDDPEQPIPKPSKQGYLAFMLPAPSGSSWITVWREVATGEVGLTLGWSRGYLGEDAGQALVGEWETLQPQLGGDATLAEIRDRLTITERYKAGDLADPSVRGRAFAWLRERVNEWINVLRPEVRSLVAELVGDPN</sequence>
<organism evidence="1 2">
    <name type="scientific">Qipengyuania gaetbuli</name>
    <dbReference type="NCBI Taxonomy" id="266952"/>
    <lineage>
        <taxon>Bacteria</taxon>
        <taxon>Pseudomonadati</taxon>
        <taxon>Pseudomonadota</taxon>
        <taxon>Alphaproteobacteria</taxon>
        <taxon>Sphingomonadales</taxon>
        <taxon>Erythrobacteraceae</taxon>
        <taxon>Qipengyuania</taxon>
    </lineage>
</organism>
<evidence type="ECO:0008006" key="3">
    <source>
        <dbReference type="Google" id="ProtNLM"/>
    </source>
</evidence>
<evidence type="ECO:0000313" key="1">
    <source>
        <dbReference type="EMBL" id="MXO52381.1"/>
    </source>
</evidence>
<comment type="caution">
    <text evidence="1">The sequence shown here is derived from an EMBL/GenBank/DDBJ whole genome shotgun (WGS) entry which is preliminary data.</text>
</comment>
<evidence type="ECO:0000313" key="2">
    <source>
        <dbReference type="Proteomes" id="UP000444185"/>
    </source>
</evidence>
<protein>
    <recommendedName>
        <fullName evidence="3">DUF4268 domain-containing protein</fullName>
    </recommendedName>
</protein>
<reference evidence="1 2" key="1">
    <citation type="submission" date="2019-12" db="EMBL/GenBank/DDBJ databases">
        <title>Genomic-based taxomic classification of the family Erythrobacteraceae.</title>
        <authorList>
            <person name="Xu L."/>
        </authorList>
    </citation>
    <scope>NUCLEOTIDE SEQUENCE [LARGE SCALE GENOMIC DNA]</scope>
    <source>
        <strain evidence="1 2">DSM 16225</strain>
    </source>
</reference>
<dbReference type="EMBL" id="WTYF01000004">
    <property type="protein sequence ID" value="MXO52381.1"/>
    <property type="molecule type" value="Genomic_DNA"/>
</dbReference>
<accession>A0A844Y309</accession>
<dbReference type="AlphaFoldDB" id="A0A844Y309"/>
<gene>
    <name evidence="1" type="ORF">GRI42_13805</name>
</gene>
<dbReference type="Proteomes" id="UP000444185">
    <property type="component" value="Unassembled WGS sequence"/>
</dbReference>